<comment type="similarity">
    <text evidence="2 6">Belongs to the dTDP-4-dehydrorhamnose reductase family.</text>
</comment>
<feature type="domain" description="RmlD-like substrate binding" evidence="7">
    <location>
        <begin position="5"/>
        <end position="279"/>
    </location>
</feature>
<dbReference type="EMBL" id="JADBGG010000005">
    <property type="protein sequence ID" value="MBE1424339.1"/>
    <property type="molecule type" value="Genomic_DNA"/>
</dbReference>
<proteinExistence type="inferred from homology"/>
<dbReference type="Pfam" id="PF04321">
    <property type="entry name" value="RmlD_sub_bind"/>
    <property type="match status" value="1"/>
</dbReference>
<keyword evidence="6 8" id="KW-0560">Oxidoreductase</keyword>
<comment type="pathway">
    <text evidence="1 6">Carbohydrate biosynthesis; dTDP-L-rhamnose biosynthesis.</text>
</comment>
<gene>
    <name evidence="8" type="ORF">H4684_000969</name>
</gene>
<evidence type="ECO:0000259" key="7">
    <source>
        <dbReference type="Pfam" id="PF04321"/>
    </source>
</evidence>
<dbReference type="CDD" id="cd05254">
    <property type="entry name" value="dTDP_HR_like_SDR_e"/>
    <property type="match status" value="1"/>
</dbReference>
<evidence type="ECO:0000256" key="5">
    <source>
        <dbReference type="ARBA" id="ARBA00048200"/>
    </source>
</evidence>
<evidence type="ECO:0000256" key="4">
    <source>
        <dbReference type="ARBA" id="ARBA00017099"/>
    </source>
</evidence>
<dbReference type="NCBIfam" id="TIGR01214">
    <property type="entry name" value="rmlD"/>
    <property type="match status" value="1"/>
</dbReference>
<comment type="function">
    <text evidence="6">Catalyzes the reduction of dTDP-6-deoxy-L-lyxo-4-hexulose to yield dTDP-L-rhamnose.</text>
</comment>
<sequence>MKSAVVLGGKTGLLGQALCLALSRQGWTVNAPGRDELNLFERPAVEEYLARTGATVLFNTVAYTKVDQAEDEPAEASRLNRQLPLVLGKAVQNAGVSLVHYSTDFVFNGRKTSPYTPGDQPAPGSVYGQTKLLGERELLALDLPNLLIIRTSWLFGPCKTNFVTRILELAATRPELSVVHDQIGSPSYTPDLAAGSLALLDKGATGIFHLANAGQASWCELATEAVRGADLACRIKPIPSSEYPQKACRPAYSVLDLSAFTAVTGIAPRPWVQALREFLFSREDCLS</sequence>
<evidence type="ECO:0000313" key="9">
    <source>
        <dbReference type="Proteomes" id="UP000639010"/>
    </source>
</evidence>
<name>A0ABR9H0V9_9BACT</name>
<organism evidence="8 9">
    <name type="scientific">Desulfomicrobium macestii</name>
    <dbReference type="NCBI Taxonomy" id="90731"/>
    <lineage>
        <taxon>Bacteria</taxon>
        <taxon>Pseudomonadati</taxon>
        <taxon>Thermodesulfobacteriota</taxon>
        <taxon>Desulfovibrionia</taxon>
        <taxon>Desulfovibrionales</taxon>
        <taxon>Desulfomicrobiaceae</taxon>
        <taxon>Desulfomicrobium</taxon>
    </lineage>
</organism>
<dbReference type="Gene3D" id="3.40.50.720">
    <property type="entry name" value="NAD(P)-binding Rossmann-like Domain"/>
    <property type="match status" value="1"/>
</dbReference>
<comment type="caution">
    <text evidence="8">The sequence shown here is derived from an EMBL/GenBank/DDBJ whole genome shotgun (WGS) entry which is preliminary data.</text>
</comment>
<dbReference type="EC" id="1.1.1.133" evidence="3 6"/>
<dbReference type="PANTHER" id="PTHR10491:SF4">
    <property type="entry name" value="METHIONINE ADENOSYLTRANSFERASE 2 SUBUNIT BETA"/>
    <property type="match status" value="1"/>
</dbReference>
<evidence type="ECO:0000256" key="1">
    <source>
        <dbReference type="ARBA" id="ARBA00004781"/>
    </source>
</evidence>
<evidence type="ECO:0000256" key="2">
    <source>
        <dbReference type="ARBA" id="ARBA00010944"/>
    </source>
</evidence>
<reference evidence="8 9" key="1">
    <citation type="submission" date="2020-10" db="EMBL/GenBank/DDBJ databases">
        <title>Genomic Encyclopedia of Type Strains, Phase IV (KMG-IV): sequencing the most valuable type-strain genomes for metagenomic binning, comparative biology and taxonomic classification.</title>
        <authorList>
            <person name="Goeker M."/>
        </authorList>
    </citation>
    <scope>NUCLEOTIDE SEQUENCE [LARGE SCALE GENOMIC DNA]</scope>
    <source>
        <strain evidence="8 9">DSM 4194</strain>
    </source>
</reference>
<keyword evidence="9" id="KW-1185">Reference proteome</keyword>
<accession>A0ABR9H0V9</accession>
<evidence type="ECO:0000313" key="8">
    <source>
        <dbReference type="EMBL" id="MBE1424339.1"/>
    </source>
</evidence>
<protein>
    <recommendedName>
        <fullName evidence="4 6">dTDP-4-dehydrorhamnose reductase</fullName>
        <ecNumber evidence="3 6">1.1.1.133</ecNumber>
    </recommendedName>
</protein>
<comment type="catalytic activity">
    <reaction evidence="5">
        <text>dTDP-beta-L-rhamnose + NADP(+) = dTDP-4-dehydro-beta-L-rhamnose + NADPH + H(+)</text>
        <dbReference type="Rhea" id="RHEA:21796"/>
        <dbReference type="ChEBI" id="CHEBI:15378"/>
        <dbReference type="ChEBI" id="CHEBI:57510"/>
        <dbReference type="ChEBI" id="CHEBI:57783"/>
        <dbReference type="ChEBI" id="CHEBI:58349"/>
        <dbReference type="ChEBI" id="CHEBI:62830"/>
        <dbReference type="EC" id="1.1.1.133"/>
    </reaction>
</comment>
<keyword evidence="6" id="KW-0521">NADP</keyword>
<dbReference type="Gene3D" id="3.90.25.10">
    <property type="entry name" value="UDP-galactose 4-epimerase, domain 1"/>
    <property type="match status" value="1"/>
</dbReference>
<dbReference type="PANTHER" id="PTHR10491">
    <property type="entry name" value="DTDP-4-DEHYDRORHAMNOSE REDUCTASE"/>
    <property type="match status" value="1"/>
</dbReference>
<dbReference type="RefSeq" id="WP_192623011.1">
    <property type="nucleotide sequence ID" value="NZ_JADBGG010000005.1"/>
</dbReference>
<dbReference type="SUPFAM" id="SSF51735">
    <property type="entry name" value="NAD(P)-binding Rossmann-fold domains"/>
    <property type="match status" value="1"/>
</dbReference>
<dbReference type="InterPro" id="IPR036291">
    <property type="entry name" value="NAD(P)-bd_dom_sf"/>
</dbReference>
<evidence type="ECO:0000256" key="6">
    <source>
        <dbReference type="RuleBase" id="RU364082"/>
    </source>
</evidence>
<dbReference type="GO" id="GO:0008831">
    <property type="term" value="F:dTDP-4-dehydrorhamnose reductase activity"/>
    <property type="evidence" value="ECO:0007669"/>
    <property type="project" value="UniProtKB-EC"/>
</dbReference>
<evidence type="ECO:0000256" key="3">
    <source>
        <dbReference type="ARBA" id="ARBA00012929"/>
    </source>
</evidence>
<dbReference type="Proteomes" id="UP000639010">
    <property type="component" value="Unassembled WGS sequence"/>
</dbReference>
<dbReference type="InterPro" id="IPR005913">
    <property type="entry name" value="dTDP_dehydrorham_reduct"/>
</dbReference>
<dbReference type="InterPro" id="IPR029903">
    <property type="entry name" value="RmlD-like-bd"/>
</dbReference>